<reference evidence="2" key="1">
    <citation type="journal article" date="2019" name="Nat. Commun.">
        <title>The genome of broomcorn millet.</title>
        <authorList>
            <person name="Zou C."/>
            <person name="Miki D."/>
            <person name="Li D."/>
            <person name="Tang Q."/>
            <person name="Xiao L."/>
            <person name="Rajput S."/>
            <person name="Deng P."/>
            <person name="Jia W."/>
            <person name="Huang R."/>
            <person name="Zhang M."/>
            <person name="Sun Y."/>
            <person name="Hu J."/>
            <person name="Fu X."/>
            <person name="Schnable P.S."/>
            <person name="Li F."/>
            <person name="Zhang H."/>
            <person name="Feng B."/>
            <person name="Zhu X."/>
            <person name="Liu R."/>
            <person name="Schnable J.C."/>
            <person name="Zhu J.-K."/>
            <person name="Zhang H."/>
        </authorList>
    </citation>
    <scope>NUCLEOTIDE SEQUENCE [LARGE SCALE GENOMIC DNA]</scope>
</reference>
<proteinExistence type="predicted"/>
<protein>
    <submittedName>
        <fullName evidence="1">Uncharacterized protein</fullName>
    </submittedName>
</protein>
<name>A0A3L6R4Z4_PANMI</name>
<sequence length="146" mass="16829">MILLRGQHDIRDTVRYEEVMKVYDLGPNEEILIFEGGEDATIRSKAVLLHHVPIPHCITDINVGPEWQYHHCMVKPSGLEKRKRGKQGPIRKLEGRYIITEVAHDGEPMTHANAAGKYIRECGHLVRDHIPISFRLWKSNMQMSKV</sequence>
<dbReference type="Proteomes" id="UP000275267">
    <property type="component" value="Unassembled WGS sequence"/>
</dbReference>
<organism evidence="1 2">
    <name type="scientific">Panicum miliaceum</name>
    <name type="common">Proso millet</name>
    <name type="synonym">Broomcorn millet</name>
    <dbReference type="NCBI Taxonomy" id="4540"/>
    <lineage>
        <taxon>Eukaryota</taxon>
        <taxon>Viridiplantae</taxon>
        <taxon>Streptophyta</taxon>
        <taxon>Embryophyta</taxon>
        <taxon>Tracheophyta</taxon>
        <taxon>Spermatophyta</taxon>
        <taxon>Magnoliopsida</taxon>
        <taxon>Liliopsida</taxon>
        <taxon>Poales</taxon>
        <taxon>Poaceae</taxon>
        <taxon>PACMAD clade</taxon>
        <taxon>Panicoideae</taxon>
        <taxon>Panicodae</taxon>
        <taxon>Paniceae</taxon>
        <taxon>Panicinae</taxon>
        <taxon>Panicum</taxon>
        <taxon>Panicum sect. Panicum</taxon>
    </lineage>
</organism>
<dbReference type="OrthoDB" id="10626129at2759"/>
<evidence type="ECO:0000313" key="2">
    <source>
        <dbReference type="Proteomes" id="UP000275267"/>
    </source>
</evidence>
<dbReference type="EMBL" id="PQIB02000009">
    <property type="protein sequence ID" value="RLM97919.1"/>
    <property type="molecule type" value="Genomic_DNA"/>
</dbReference>
<comment type="caution">
    <text evidence="1">The sequence shown here is derived from an EMBL/GenBank/DDBJ whole genome shotgun (WGS) entry which is preliminary data.</text>
</comment>
<accession>A0A3L6R4Z4</accession>
<evidence type="ECO:0000313" key="1">
    <source>
        <dbReference type="EMBL" id="RLM97919.1"/>
    </source>
</evidence>
<gene>
    <name evidence="1" type="ORF">C2845_PM06G27780</name>
</gene>
<dbReference type="AlphaFoldDB" id="A0A3L6R4Z4"/>
<keyword evidence="2" id="KW-1185">Reference proteome</keyword>